<feature type="region of interest" description="Disordered" evidence="1">
    <location>
        <begin position="1"/>
        <end position="123"/>
    </location>
</feature>
<dbReference type="EMBL" id="JH431793">
    <property type="status" value="NOT_ANNOTATED_CDS"/>
    <property type="molecule type" value="Genomic_DNA"/>
</dbReference>
<evidence type="ECO:0000313" key="2">
    <source>
        <dbReference type="EnsemblMetazoa" id="SMAR007593-PA"/>
    </source>
</evidence>
<organism evidence="2 3">
    <name type="scientific">Strigamia maritima</name>
    <name type="common">European centipede</name>
    <name type="synonym">Geophilus maritimus</name>
    <dbReference type="NCBI Taxonomy" id="126957"/>
    <lineage>
        <taxon>Eukaryota</taxon>
        <taxon>Metazoa</taxon>
        <taxon>Ecdysozoa</taxon>
        <taxon>Arthropoda</taxon>
        <taxon>Myriapoda</taxon>
        <taxon>Chilopoda</taxon>
        <taxon>Pleurostigmophora</taxon>
        <taxon>Geophilomorpha</taxon>
        <taxon>Linotaeniidae</taxon>
        <taxon>Strigamia</taxon>
    </lineage>
</organism>
<dbReference type="HOGENOM" id="CLU_2018092_0_0_1"/>
<dbReference type="AlphaFoldDB" id="T1J217"/>
<feature type="compositionally biased region" description="Basic and acidic residues" evidence="1">
    <location>
        <begin position="17"/>
        <end position="29"/>
    </location>
</feature>
<evidence type="ECO:0000313" key="3">
    <source>
        <dbReference type="Proteomes" id="UP000014500"/>
    </source>
</evidence>
<reference evidence="2" key="2">
    <citation type="submission" date="2015-02" db="UniProtKB">
        <authorList>
            <consortium name="EnsemblMetazoa"/>
        </authorList>
    </citation>
    <scope>IDENTIFICATION</scope>
</reference>
<sequence length="123" mass="14089">MPIPAVPTGQVTAFDGRSTDTRRIEESERNYVPQQRQKTKSEQIITKAAQLPRPPSKPAVKVGRSTTQRPSKNKSRRKPHTSLYLALSESEHRHQTPKKHQPKQTQTHDDNTNKANPHRNKQK</sequence>
<dbReference type="Proteomes" id="UP000014500">
    <property type="component" value="Unassembled WGS sequence"/>
</dbReference>
<dbReference type="EnsemblMetazoa" id="SMAR007593-RA">
    <property type="protein sequence ID" value="SMAR007593-PA"/>
    <property type="gene ID" value="SMAR007593"/>
</dbReference>
<reference evidence="3" key="1">
    <citation type="submission" date="2011-05" db="EMBL/GenBank/DDBJ databases">
        <authorList>
            <person name="Richards S.R."/>
            <person name="Qu J."/>
            <person name="Jiang H."/>
            <person name="Jhangiani S.N."/>
            <person name="Agravi P."/>
            <person name="Goodspeed R."/>
            <person name="Gross S."/>
            <person name="Mandapat C."/>
            <person name="Jackson L."/>
            <person name="Mathew T."/>
            <person name="Pu L."/>
            <person name="Thornton R."/>
            <person name="Saada N."/>
            <person name="Wilczek-Boney K.B."/>
            <person name="Lee S."/>
            <person name="Kovar C."/>
            <person name="Wu Y."/>
            <person name="Scherer S.E."/>
            <person name="Worley K.C."/>
            <person name="Muzny D.M."/>
            <person name="Gibbs R."/>
        </authorList>
    </citation>
    <scope>NUCLEOTIDE SEQUENCE</scope>
    <source>
        <strain evidence="3">Brora</strain>
    </source>
</reference>
<keyword evidence="3" id="KW-1185">Reference proteome</keyword>
<feature type="compositionally biased region" description="Basic residues" evidence="1">
    <location>
        <begin position="71"/>
        <end position="80"/>
    </location>
</feature>
<evidence type="ECO:0000256" key="1">
    <source>
        <dbReference type="SAM" id="MobiDB-lite"/>
    </source>
</evidence>
<protein>
    <submittedName>
        <fullName evidence="2">Uncharacterized protein</fullName>
    </submittedName>
</protein>
<accession>T1J217</accession>
<proteinExistence type="predicted"/>
<name>T1J217_STRMM</name>